<proteinExistence type="predicted"/>
<accession>M0AE14</accession>
<keyword evidence="2" id="KW-1185">Reference proteome</keyword>
<gene>
    <name evidence="1" type="ORF">C482_16038</name>
</gene>
<dbReference type="Proteomes" id="UP000011693">
    <property type="component" value="Unassembled WGS sequence"/>
</dbReference>
<evidence type="ECO:0000313" key="1">
    <source>
        <dbReference type="EMBL" id="ELY96102.1"/>
    </source>
</evidence>
<protein>
    <submittedName>
        <fullName evidence="1">Uncharacterized protein</fullName>
    </submittedName>
</protein>
<name>M0AE14_9EURY</name>
<evidence type="ECO:0000313" key="2">
    <source>
        <dbReference type="Proteomes" id="UP000011693"/>
    </source>
</evidence>
<dbReference type="EMBL" id="AOIN01000086">
    <property type="protein sequence ID" value="ELY96102.1"/>
    <property type="molecule type" value="Genomic_DNA"/>
</dbReference>
<sequence>MRPFRAEESRYTRSVAIDASTVNGITVTVAVHAERSEELEILSSIYSAAEDYPFYPFRDKSHDLEYRNSTSFFEEVVQTNAERLRSTVHLGGDNSGPERVEAVQSATLVNQLDLTDTLVILDGDEQKAKRFGNAIAGISDEVPPVATCIQSELYYPSSLLADLCATWLAHEIDHPRHCSEVTPETPVTKEALSYYWGPAYNSVVTASESVVVEPIQQYRAETVRTRVNCWFEGYMGGGEPFPTDRSVNAVVRYAERQGYDELAAKLAEI</sequence>
<dbReference type="AlphaFoldDB" id="M0AE14"/>
<dbReference type="RefSeq" id="WP_006168695.1">
    <property type="nucleotide sequence ID" value="NZ_AOIN01000086.1"/>
</dbReference>
<comment type="caution">
    <text evidence="1">The sequence shown here is derived from an EMBL/GenBank/DDBJ whole genome shotgun (WGS) entry which is preliminary data.</text>
</comment>
<reference evidence="1 2" key="1">
    <citation type="journal article" date="2014" name="PLoS Genet.">
        <title>Phylogenetically driven sequencing of extremely halophilic archaea reveals strategies for static and dynamic osmo-response.</title>
        <authorList>
            <person name="Becker E.A."/>
            <person name="Seitzer P.M."/>
            <person name="Tritt A."/>
            <person name="Larsen D."/>
            <person name="Krusor M."/>
            <person name="Yao A.I."/>
            <person name="Wu D."/>
            <person name="Madern D."/>
            <person name="Eisen J.A."/>
            <person name="Darling A.E."/>
            <person name="Facciotti M.T."/>
        </authorList>
    </citation>
    <scope>NUCLEOTIDE SEQUENCE [LARGE SCALE GENOMIC DNA]</scope>
    <source>
        <strain evidence="1 2">JCM 10990</strain>
    </source>
</reference>
<dbReference type="OrthoDB" id="333466at2157"/>
<organism evidence="1 2">
    <name type="scientific">Natrialba chahannaoensis JCM 10990</name>
    <dbReference type="NCBI Taxonomy" id="1227492"/>
    <lineage>
        <taxon>Archaea</taxon>
        <taxon>Methanobacteriati</taxon>
        <taxon>Methanobacteriota</taxon>
        <taxon>Stenosarchaea group</taxon>
        <taxon>Halobacteria</taxon>
        <taxon>Halobacteriales</taxon>
        <taxon>Natrialbaceae</taxon>
        <taxon>Natrialba</taxon>
    </lineage>
</organism>